<accession>A0ABC8ZQ81</accession>
<feature type="domain" description="DUF2921" evidence="13">
    <location>
        <begin position="223"/>
        <end position="387"/>
    </location>
</feature>
<evidence type="ECO:0000259" key="13">
    <source>
        <dbReference type="Pfam" id="PF25333"/>
    </source>
</evidence>
<dbReference type="InterPro" id="IPR057425">
    <property type="entry name" value="DUF2921_N"/>
</dbReference>
<dbReference type="GO" id="GO:0012505">
    <property type="term" value="C:endomembrane system"/>
    <property type="evidence" value="ECO:0007669"/>
    <property type="project" value="UniProtKB-SubCell"/>
</dbReference>
<feature type="domain" description="DUF2921" evidence="13">
    <location>
        <begin position="37"/>
        <end position="200"/>
    </location>
</feature>
<dbReference type="EMBL" id="OZ075129">
    <property type="protein sequence ID" value="CAL4962082.1"/>
    <property type="molecule type" value="Genomic_DNA"/>
</dbReference>
<evidence type="ECO:0000256" key="5">
    <source>
        <dbReference type="ARBA" id="ARBA00022679"/>
    </source>
</evidence>
<dbReference type="EC" id="2.3.2.27" evidence="4"/>
<dbReference type="GO" id="GO:0061630">
    <property type="term" value="F:ubiquitin protein ligase activity"/>
    <property type="evidence" value="ECO:0007669"/>
    <property type="project" value="UniProtKB-EC"/>
</dbReference>
<keyword evidence="6 10" id="KW-0812">Transmembrane</keyword>
<gene>
    <name evidence="14" type="ORF">URODEC1_LOCUS45409</name>
</gene>
<evidence type="ECO:0000256" key="11">
    <source>
        <dbReference type="SAM" id="SignalP"/>
    </source>
</evidence>
<evidence type="ECO:0000256" key="7">
    <source>
        <dbReference type="ARBA" id="ARBA00022786"/>
    </source>
</evidence>
<evidence type="ECO:0000259" key="12">
    <source>
        <dbReference type="Pfam" id="PF11145"/>
    </source>
</evidence>
<evidence type="ECO:0000313" key="14">
    <source>
        <dbReference type="EMBL" id="CAL4962082.1"/>
    </source>
</evidence>
<dbReference type="InterPro" id="IPR021319">
    <property type="entry name" value="DUF2921"/>
</dbReference>
<feature type="signal peptide" evidence="11">
    <location>
        <begin position="1"/>
        <end position="26"/>
    </location>
</feature>
<evidence type="ECO:0000256" key="3">
    <source>
        <dbReference type="ARBA" id="ARBA00004906"/>
    </source>
</evidence>
<dbReference type="PANTHER" id="PTHR33389:SF35">
    <property type="entry name" value="DUF2921 FAMILY PROTEIN"/>
    <property type="match status" value="1"/>
</dbReference>
<reference evidence="15" key="1">
    <citation type="submission" date="2024-06" db="EMBL/GenBank/DDBJ databases">
        <authorList>
            <person name="Ryan C."/>
        </authorList>
    </citation>
    <scope>NUCLEOTIDE SEQUENCE [LARGE SCALE GENOMIC DNA]</scope>
</reference>
<keyword evidence="7" id="KW-0833">Ubl conjugation pathway</keyword>
<evidence type="ECO:0000256" key="9">
    <source>
        <dbReference type="ARBA" id="ARBA00023136"/>
    </source>
</evidence>
<comment type="pathway">
    <text evidence="3">Protein modification; protein ubiquitination.</text>
</comment>
<evidence type="ECO:0000256" key="4">
    <source>
        <dbReference type="ARBA" id="ARBA00012483"/>
    </source>
</evidence>
<feature type="transmembrane region" description="Helical" evidence="10">
    <location>
        <begin position="633"/>
        <end position="653"/>
    </location>
</feature>
<dbReference type="Pfam" id="PF11145">
    <property type="entry name" value="DUF2921"/>
    <property type="match status" value="1"/>
</dbReference>
<feature type="transmembrane region" description="Helical" evidence="10">
    <location>
        <begin position="883"/>
        <end position="902"/>
    </location>
</feature>
<protein>
    <recommendedName>
        <fullName evidence="4">RING-type E3 ubiquitin transferase</fullName>
        <ecNumber evidence="4">2.3.2.27</ecNumber>
    </recommendedName>
</protein>
<reference evidence="14 15" key="2">
    <citation type="submission" date="2024-10" db="EMBL/GenBank/DDBJ databases">
        <authorList>
            <person name="Ryan C."/>
        </authorList>
    </citation>
    <scope>NUCLEOTIDE SEQUENCE [LARGE SCALE GENOMIC DNA]</scope>
</reference>
<dbReference type="AlphaFoldDB" id="A0ABC8ZQ81"/>
<keyword evidence="9 10" id="KW-0472">Membrane</keyword>
<feature type="domain" description="DUF2921" evidence="13">
    <location>
        <begin position="423"/>
        <end position="610"/>
    </location>
</feature>
<evidence type="ECO:0000256" key="2">
    <source>
        <dbReference type="ARBA" id="ARBA00004127"/>
    </source>
</evidence>
<name>A0ABC8ZQ81_9POAL</name>
<feature type="transmembrane region" description="Helical" evidence="10">
    <location>
        <begin position="665"/>
        <end position="687"/>
    </location>
</feature>
<keyword evidence="5" id="KW-0808">Transferase</keyword>
<dbReference type="Proteomes" id="UP001497457">
    <property type="component" value="Chromosome 19rd"/>
</dbReference>
<dbReference type="Pfam" id="PF25333">
    <property type="entry name" value="DUF2921_N"/>
    <property type="match status" value="3"/>
</dbReference>
<keyword evidence="11" id="KW-0732">Signal</keyword>
<evidence type="ECO:0000313" key="15">
    <source>
        <dbReference type="Proteomes" id="UP001497457"/>
    </source>
</evidence>
<keyword evidence="15" id="KW-1185">Reference proteome</keyword>
<sequence>MAPHSLLPSLCVVFLVLSSTSTLSIAATPTSDPICTLPSPPPKHLDKSNDHNALILLNHFELNGGYFFGGEDIHFAKDDDGNASYVTRSFTFFPHSVDSTADHTLVHVAATLTLSGGRARSILTRHGRRRRHRFVGDHSVSFYLDGYFSSASDELCMKGRGTYRSSDDVGSTQRLDGVVLKLRMPSRSRLSDPFVTGRLKGASFETISLVAYAEGAYHYAVPCTPLQPPPSSTARRGAFQALGSNNFSCAHLKEHLATAYKLQYGAGSSSPVMGIQARRRMHVAQVQCSEYGEVRAYAAFTNDTDRWGYLNPHRPFMAGDEVVVAEGRWDYDRSALCLTACRAVYSASEMSVAVKECGIGMSFWFPGAWTIRERSVVAGRIWNSSQAAGGSGEISVTSIDANNHRSNFTDVKYEYTVVEEARKHYLNDPVLSDPKNSKVKGSFVAPNYTDHDFAFRFYDTGEDRMGSGDASPVTIGSAMVYGDQLAADDSFARHAVVDMNREEVLNVSYDIRHHVPPEGWVRPKNQSSYSVSLETRQITAEGVFDPKTGVMCMIGCQEHTNSNSSTTDCQILITVHFASMEDKAQQGRGKGAISSLRDKATDPLFFDKIDIVLYGMYSEQVSGSVSRMDLESVMLVVSTTLPCIFTVLQIFHAKRRPEAAAATSITMLVVLALGYVAPLVVSSEALFLSRRNQYVATPFRSFVPYELSQAMMRAPTLIALLLQLRLIQLALSARKKKTGADDDGSKADASAEAAAERRALWVCVPLYVIGGAITVVVHAMNARRAAREAGSVTVRLGPEPATLWEDLVSSAGLALDAFLLPQVTMNALSTGAGVTALSPWFYAGGTVVRAMPHVYDVIRAQGYVPSMRPSYVYASPRYDRFGVAWDVVVPCGAALLALLVFLQQRVRLVAAPLFPSRRRLGEYEMVSNL</sequence>
<feature type="chain" id="PRO_5044877025" description="RING-type E3 ubiquitin transferase" evidence="11">
    <location>
        <begin position="27"/>
        <end position="929"/>
    </location>
</feature>
<evidence type="ECO:0000256" key="6">
    <source>
        <dbReference type="ARBA" id="ARBA00022692"/>
    </source>
</evidence>
<feature type="transmembrane region" description="Helical" evidence="10">
    <location>
        <begin position="759"/>
        <end position="780"/>
    </location>
</feature>
<organism evidence="14 15">
    <name type="scientific">Urochloa decumbens</name>
    <dbReference type="NCBI Taxonomy" id="240449"/>
    <lineage>
        <taxon>Eukaryota</taxon>
        <taxon>Viridiplantae</taxon>
        <taxon>Streptophyta</taxon>
        <taxon>Embryophyta</taxon>
        <taxon>Tracheophyta</taxon>
        <taxon>Spermatophyta</taxon>
        <taxon>Magnoliopsida</taxon>
        <taxon>Liliopsida</taxon>
        <taxon>Poales</taxon>
        <taxon>Poaceae</taxon>
        <taxon>PACMAD clade</taxon>
        <taxon>Panicoideae</taxon>
        <taxon>Panicodae</taxon>
        <taxon>Paniceae</taxon>
        <taxon>Melinidinae</taxon>
        <taxon>Urochloa</taxon>
    </lineage>
</organism>
<evidence type="ECO:0000256" key="8">
    <source>
        <dbReference type="ARBA" id="ARBA00022989"/>
    </source>
</evidence>
<comment type="catalytic activity">
    <reaction evidence="1">
        <text>S-ubiquitinyl-[E2 ubiquitin-conjugating enzyme]-L-cysteine + [acceptor protein]-L-lysine = [E2 ubiquitin-conjugating enzyme]-L-cysteine + N(6)-ubiquitinyl-[acceptor protein]-L-lysine.</text>
        <dbReference type="EC" id="2.3.2.27"/>
    </reaction>
</comment>
<comment type="subcellular location">
    <subcellularLocation>
        <location evidence="2">Endomembrane system</location>
        <topology evidence="2">Multi-pass membrane protein</topology>
    </subcellularLocation>
</comment>
<evidence type="ECO:0000256" key="10">
    <source>
        <dbReference type="SAM" id="Phobius"/>
    </source>
</evidence>
<feature type="domain" description="SWEET-like" evidence="12">
    <location>
        <begin position="621"/>
        <end position="906"/>
    </location>
</feature>
<evidence type="ECO:0000256" key="1">
    <source>
        <dbReference type="ARBA" id="ARBA00000900"/>
    </source>
</evidence>
<keyword evidence="8 10" id="KW-1133">Transmembrane helix</keyword>
<dbReference type="PANTHER" id="PTHR33389">
    <property type="entry name" value="FAMILY PROTEIN, PUTATIVE (DUF2921)-RELATED"/>
    <property type="match status" value="1"/>
</dbReference>
<proteinExistence type="predicted"/>